<gene>
    <name evidence="2" type="ORF">AUK42_06815</name>
</gene>
<keyword evidence="1" id="KW-0472">Membrane</keyword>
<evidence type="ECO:0000256" key="1">
    <source>
        <dbReference type="SAM" id="Phobius"/>
    </source>
</evidence>
<accession>A0A1J5G5Q1</accession>
<keyword evidence="1" id="KW-1133">Transmembrane helix</keyword>
<comment type="caution">
    <text evidence="2">The sequence shown here is derived from an EMBL/GenBank/DDBJ whole genome shotgun (WGS) entry which is preliminary data.</text>
</comment>
<protein>
    <submittedName>
        <fullName evidence="2">Hydrogenase</fullName>
    </submittedName>
</protein>
<feature type="transmembrane region" description="Helical" evidence="1">
    <location>
        <begin position="12"/>
        <end position="31"/>
    </location>
</feature>
<name>A0A1J5G5Q1_9BACT</name>
<proteinExistence type="predicted"/>
<keyword evidence="1" id="KW-0812">Transmembrane</keyword>
<dbReference type="STRING" id="1805029.AUK42_06815"/>
<evidence type="ECO:0000313" key="2">
    <source>
        <dbReference type="EMBL" id="OIP67644.1"/>
    </source>
</evidence>
<reference evidence="2 3" key="1">
    <citation type="journal article" date="2016" name="Environ. Microbiol.">
        <title>Genomic resolution of a cold subsurface aquifer community provides metabolic insights for novel microbes adapted to high CO concentrations.</title>
        <authorList>
            <person name="Probst A.J."/>
            <person name="Castelle C.J."/>
            <person name="Singh A."/>
            <person name="Brown C.T."/>
            <person name="Anantharaman K."/>
            <person name="Sharon I."/>
            <person name="Hug L.A."/>
            <person name="Burstein D."/>
            <person name="Emerson J.B."/>
            <person name="Thomas B.C."/>
            <person name="Banfield J.F."/>
        </authorList>
    </citation>
    <scope>NUCLEOTIDE SEQUENCE [LARGE SCALE GENOMIC DNA]</scope>
    <source>
        <strain evidence="2">CG2_30_33_13</strain>
    </source>
</reference>
<organism evidence="2 3">
    <name type="scientific">Candidatus Infernicultor aquiphilus</name>
    <dbReference type="NCBI Taxonomy" id="1805029"/>
    <lineage>
        <taxon>Bacteria</taxon>
        <taxon>Pseudomonadati</taxon>
        <taxon>Atribacterota</taxon>
        <taxon>Candidatus Phoenicimicrobiia</taxon>
        <taxon>Candidatus Pheonicimicrobiales</taxon>
        <taxon>Candidatus Phoenicimicrobiaceae</taxon>
        <taxon>Candidatus Infernicultor</taxon>
    </lineage>
</organism>
<dbReference type="Proteomes" id="UP000182763">
    <property type="component" value="Unassembled WGS sequence"/>
</dbReference>
<dbReference type="EMBL" id="MNYY01000134">
    <property type="protein sequence ID" value="OIP67644.1"/>
    <property type="molecule type" value="Genomic_DNA"/>
</dbReference>
<evidence type="ECO:0000313" key="3">
    <source>
        <dbReference type="Proteomes" id="UP000182763"/>
    </source>
</evidence>
<sequence length="113" mass="12574">MLGLLETGSGFWSAVVWVILVLVIGSLVYYIRNKGEKSYKKNTEQDKPFISGNPELSKEGSHISASHIYWGFTEALKGYYNPLVKIHTGDINDYSGWIVIITVVILIIVGVRG</sequence>
<feature type="transmembrane region" description="Helical" evidence="1">
    <location>
        <begin position="94"/>
        <end position="111"/>
    </location>
</feature>
<dbReference type="AlphaFoldDB" id="A0A1J5G5Q1"/>